<organism evidence="2 3">
    <name type="scientific">Hibiscus sabdariffa</name>
    <name type="common">roselle</name>
    <dbReference type="NCBI Taxonomy" id="183260"/>
    <lineage>
        <taxon>Eukaryota</taxon>
        <taxon>Viridiplantae</taxon>
        <taxon>Streptophyta</taxon>
        <taxon>Embryophyta</taxon>
        <taxon>Tracheophyta</taxon>
        <taxon>Spermatophyta</taxon>
        <taxon>Magnoliopsida</taxon>
        <taxon>eudicotyledons</taxon>
        <taxon>Gunneridae</taxon>
        <taxon>Pentapetalae</taxon>
        <taxon>rosids</taxon>
        <taxon>malvids</taxon>
        <taxon>Malvales</taxon>
        <taxon>Malvaceae</taxon>
        <taxon>Malvoideae</taxon>
        <taxon>Hibiscus</taxon>
    </lineage>
</organism>
<dbReference type="EMBL" id="JBBPBN010000004">
    <property type="protein sequence ID" value="KAK9040222.1"/>
    <property type="molecule type" value="Genomic_DNA"/>
</dbReference>
<sequence>MQKGHRVSVPTTSDGRAQGERGSASLTTWTTCAHDDDSFRPQSNKKEKGKKERDQRLTLMPKVDGRGGVSSDTQKSKSLTSFLDKQSIAKGTIMVGV</sequence>
<keyword evidence="3" id="KW-1185">Reference proteome</keyword>
<gene>
    <name evidence="2" type="ORF">V6N11_015396</name>
</gene>
<evidence type="ECO:0000256" key="1">
    <source>
        <dbReference type="SAM" id="MobiDB-lite"/>
    </source>
</evidence>
<dbReference type="Proteomes" id="UP001396334">
    <property type="component" value="Unassembled WGS sequence"/>
</dbReference>
<feature type="compositionally biased region" description="Basic and acidic residues" evidence="1">
    <location>
        <begin position="33"/>
        <end position="56"/>
    </location>
</feature>
<evidence type="ECO:0000313" key="3">
    <source>
        <dbReference type="Proteomes" id="UP001396334"/>
    </source>
</evidence>
<feature type="region of interest" description="Disordered" evidence="1">
    <location>
        <begin position="1"/>
        <end position="77"/>
    </location>
</feature>
<proteinExistence type="predicted"/>
<name>A0ABR2TSN2_9ROSI</name>
<protein>
    <submittedName>
        <fullName evidence="2">Uncharacterized protein</fullName>
    </submittedName>
</protein>
<comment type="caution">
    <text evidence="2">The sequence shown here is derived from an EMBL/GenBank/DDBJ whole genome shotgun (WGS) entry which is preliminary data.</text>
</comment>
<accession>A0ABR2TSN2</accession>
<reference evidence="2 3" key="1">
    <citation type="journal article" date="2024" name="G3 (Bethesda)">
        <title>Genome assembly of Hibiscus sabdariffa L. provides insights into metabolisms of medicinal natural products.</title>
        <authorList>
            <person name="Kim T."/>
        </authorList>
    </citation>
    <scope>NUCLEOTIDE SEQUENCE [LARGE SCALE GENOMIC DNA]</scope>
    <source>
        <strain evidence="2">TK-2024</strain>
        <tissue evidence="2">Old leaves</tissue>
    </source>
</reference>
<evidence type="ECO:0000313" key="2">
    <source>
        <dbReference type="EMBL" id="KAK9040222.1"/>
    </source>
</evidence>